<protein>
    <submittedName>
        <fullName evidence="1">Uncharacterized protein</fullName>
    </submittedName>
</protein>
<dbReference type="AlphaFoldDB" id="A0A163EP72"/>
<proteinExistence type="predicted"/>
<sequence length="149" mass="16920">MLFSIQESISNLEDVYLFCIVLSRDQLNSSCLLSRVNLSKISSWKNNHLLLELGFSLIQQNVLAGAFTTLIDGKELVAHGVYYCWNTNSVENIKYKQKSEITVTRFGESFKQFGNLIPESLYMPYRSLEVNTRSSFLTSSAIALVNLYS</sequence>
<dbReference type="RefSeq" id="XP_018298610.1">
    <property type="nucleotide sequence ID" value="XM_018440830.1"/>
</dbReference>
<organism evidence="1 2">
    <name type="scientific">Phycomyces blakesleeanus (strain ATCC 8743b / DSM 1359 / FGSC 10004 / NBRC 33097 / NRRL 1555)</name>
    <dbReference type="NCBI Taxonomy" id="763407"/>
    <lineage>
        <taxon>Eukaryota</taxon>
        <taxon>Fungi</taxon>
        <taxon>Fungi incertae sedis</taxon>
        <taxon>Mucoromycota</taxon>
        <taxon>Mucoromycotina</taxon>
        <taxon>Mucoromycetes</taxon>
        <taxon>Mucorales</taxon>
        <taxon>Phycomycetaceae</taxon>
        <taxon>Phycomyces</taxon>
    </lineage>
</organism>
<name>A0A163EP72_PHYB8</name>
<dbReference type="InParanoid" id="A0A163EP72"/>
<accession>A0A163EP72</accession>
<evidence type="ECO:0000313" key="2">
    <source>
        <dbReference type="Proteomes" id="UP000077315"/>
    </source>
</evidence>
<keyword evidence="2" id="KW-1185">Reference proteome</keyword>
<evidence type="ECO:0000313" key="1">
    <source>
        <dbReference type="EMBL" id="OAD80570.1"/>
    </source>
</evidence>
<dbReference type="Proteomes" id="UP000077315">
    <property type="component" value="Unassembled WGS sequence"/>
</dbReference>
<reference evidence="2" key="1">
    <citation type="submission" date="2015-06" db="EMBL/GenBank/DDBJ databases">
        <title>Expansion of signal transduction pathways in fungi by whole-genome duplication.</title>
        <authorList>
            <consortium name="DOE Joint Genome Institute"/>
            <person name="Corrochano L.M."/>
            <person name="Kuo A."/>
            <person name="Marcet-Houben M."/>
            <person name="Polaino S."/>
            <person name="Salamov A."/>
            <person name="Villalobos J.M."/>
            <person name="Alvarez M.I."/>
            <person name="Avalos J."/>
            <person name="Benito E.P."/>
            <person name="Benoit I."/>
            <person name="Burger G."/>
            <person name="Camino L.P."/>
            <person name="Canovas D."/>
            <person name="Cerda-Olmedo E."/>
            <person name="Cheng J.-F."/>
            <person name="Dominguez A."/>
            <person name="Elias M."/>
            <person name="Eslava A.P."/>
            <person name="Glaser F."/>
            <person name="Grimwood J."/>
            <person name="Gutierrez G."/>
            <person name="Heitman J."/>
            <person name="Henrissat B."/>
            <person name="Iturriaga E.A."/>
            <person name="Lang B.F."/>
            <person name="Lavin J.L."/>
            <person name="Lee S."/>
            <person name="Li W."/>
            <person name="Lindquist E."/>
            <person name="Lopez-Garcia S."/>
            <person name="Luque E.M."/>
            <person name="Marcos A.T."/>
            <person name="Martin J."/>
            <person name="McCluskey K."/>
            <person name="Medina H.R."/>
            <person name="Miralles-Duran A."/>
            <person name="Miyazaki A."/>
            <person name="Munoz-Torres E."/>
            <person name="Oguiza J.A."/>
            <person name="Ohm R."/>
            <person name="Olmedo M."/>
            <person name="Orejas M."/>
            <person name="Ortiz-Castellanos L."/>
            <person name="Pisabarro A.G."/>
            <person name="Rodriguez-Romero J."/>
            <person name="Ruiz-Herrera J."/>
            <person name="Ruiz-Vazquez R."/>
            <person name="Sanz C."/>
            <person name="Schackwitz W."/>
            <person name="Schmutz J."/>
            <person name="Shahriari M."/>
            <person name="Shelest E."/>
            <person name="Silva-Franco F."/>
            <person name="Soanes D."/>
            <person name="Syed K."/>
            <person name="Tagua V.G."/>
            <person name="Talbot N.J."/>
            <person name="Thon M."/>
            <person name="De vries R.P."/>
            <person name="Wiebenga A."/>
            <person name="Yadav J.S."/>
            <person name="Braun E.L."/>
            <person name="Baker S."/>
            <person name="Garre V."/>
            <person name="Horwitz B."/>
            <person name="Torres-Martinez S."/>
            <person name="Idnurm A."/>
            <person name="Herrera-Estrella A."/>
            <person name="Gabaldon T."/>
            <person name="Grigoriev I.V."/>
        </authorList>
    </citation>
    <scope>NUCLEOTIDE SEQUENCE [LARGE SCALE GENOMIC DNA]</scope>
    <source>
        <strain evidence="2">NRRL 1555(-)</strain>
    </source>
</reference>
<dbReference type="EMBL" id="KV440971">
    <property type="protein sequence ID" value="OAD80570.1"/>
    <property type="molecule type" value="Genomic_DNA"/>
</dbReference>
<gene>
    <name evidence="1" type="ORF">PHYBLDRAFT_61621</name>
</gene>
<dbReference type="VEuPathDB" id="FungiDB:PHYBLDRAFT_61621"/>
<dbReference type="GeneID" id="29001736"/>